<organism evidence="2">
    <name type="scientific">Chromera velia CCMP2878</name>
    <dbReference type="NCBI Taxonomy" id="1169474"/>
    <lineage>
        <taxon>Eukaryota</taxon>
        <taxon>Sar</taxon>
        <taxon>Alveolata</taxon>
        <taxon>Colpodellida</taxon>
        <taxon>Chromeraceae</taxon>
        <taxon>Chromera</taxon>
    </lineage>
</organism>
<feature type="region of interest" description="Disordered" evidence="1">
    <location>
        <begin position="103"/>
        <end position="150"/>
    </location>
</feature>
<evidence type="ECO:0000313" key="2">
    <source>
        <dbReference type="EMBL" id="CEM52636.1"/>
    </source>
</evidence>
<reference evidence="2" key="1">
    <citation type="submission" date="2014-11" db="EMBL/GenBank/DDBJ databases">
        <authorList>
            <person name="Otto D Thomas"/>
            <person name="Naeem Raeece"/>
        </authorList>
    </citation>
    <scope>NUCLEOTIDE SEQUENCE</scope>
</reference>
<gene>
    <name evidence="2" type="ORF">Cvel_36361</name>
</gene>
<proteinExistence type="predicted"/>
<evidence type="ECO:0000256" key="1">
    <source>
        <dbReference type="SAM" id="MobiDB-lite"/>
    </source>
</evidence>
<dbReference type="EMBL" id="CDMZ01005318">
    <property type="protein sequence ID" value="CEM52636.1"/>
    <property type="molecule type" value="Genomic_DNA"/>
</dbReference>
<dbReference type="AlphaFoldDB" id="A0A0G4I6J4"/>
<sequence length="150" mass="16304">MRRFPQATRRANRAAYRNSLLGGYRRNPQFFRSDFHHDPHYSSGGCHRSTFRYSPMDYLLFSRPATRINPLVQPQRAPNVFTANRLPTFADVFRQTTNATADATRWAQAESARRAAASRSSGRSGGGGGRSSGGFGGGGFSGGGGGGGRW</sequence>
<dbReference type="VEuPathDB" id="CryptoDB:Cvel_36361"/>
<accession>A0A0G4I6J4</accession>
<name>A0A0G4I6J4_9ALVE</name>
<protein>
    <submittedName>
        <fullName evidence="2">Uncharacterized protein</fullName>
    </submittedName>
</protein>
<feature type="compositionally biased region" description="Gly residues" evidence="1">
    <location>
        <begin position="123"/>
        <end position="150"/>
    </location>
</feature>